<dbReference type="Gene3D" id="3.30.2350.20">
    <property type="entry name" value="TruD, catalytic domain"/>
    <property type="match status" value="1"/>
</dbReference>
<dbReference type="GO" id="GO:0160150">
    <property type="term" value="F:tRNA pseudouridine(13) synthase activity"/>
    <property type="evidence" value="ECO:0007669"/>
    <property type="project" value="UniProtKB-EC"/>
</dbReference>
<keyword evidence="3 4" id="KW-0413">Isomerase</keyword>
<keyword evidence="7" id="KW-1185">Reference proteome</keyword>
<dbReference type="EC" id="5.4.99.27" evidence="4"/>
<name>A0AA37T281_9ALTE</name>
<dbReference type="SUPFAM" id="SSF55120">
    <property type="entry name" value="Pseudouridine synthase"/>
    <property type="match status" value="1"/>
</dbReference>
<dbReference type="InterPro" id="IPR050170">
    <property type="entry name" value="TruD_pseudoU_synthase"/>
</dbReference>
<dbReference type="InterPro" id="IPR011760">
    <property type="entry name" value="PsdUridine_synth_TruD_insert"/>
</dbReference>
<accession>A0AA37T281</accession>
<sequence>MTENSLSLTTDNWQYLHGKPRLSGSLKNKTEDFCVEEVLGFDLSNSGEHSFLWIKKTDTNTAFVGELLAKFAKVPLRNIGYAGRKDKYAVTYQWFSIYHANKPIPNWHEFSAQNVEIIKVSKHDKKLKTGALKSNKFKITINLSTSIDTDWLTSRIENIKRLGVPNYFGQQRFGEMRTSDGRLVLNGNLLLGEKFIQGEIIKNRNKRSMMISALRSWLFNQVVSKRIENEKIHITLCGDVMQLTGSKSYFVCHREDMPTMIDRLNKRDIQITAPMWGSGKQLSTEDAHAFENSVIEDYQMLCDKLSDIGLKQERRALLLYPEAFEYDVKDDILTLRFELPAGAFATSVIREIVNT</sequence>
<feature type="domain" description="TRUD" evidence="5">
    <location>
        <begin position="163"/>
        <end position="319"/>
    </location>
</feature>
<dbReference type="InterPro" id="IPR020103">
    <property type="entry name" value="PsdUridine_synth_cat_dom_sf"/>
</dbReference>
<reference evidence="6" key="2">
    <citation type="submission" date="2023-01" db="EMBL/GenBank/DDBJ databases">
        <title>Draft genome sequence of Agaribacter marinus strain NBRC 110023.</title>
        <authorList>
            <person name="Sun Q."/>
            <person name="Mori K."/>
        </authorList>
    </citation>
    <scope>NUCLEOTIDE SEQUENCE</scope>
    <source>
        <strain evidence="6">NBRC 110023</strain>
    </source>
</reference>
<evidence type="ECO:0000256" key="2">
    <source>
        <dbReference type="ARBA" id="ARBA00022694"/>
    </source>
</evidence>
<dbReference type="AlphaFoldDB" id="A0AA37T281"/>
<dbReference type="InterPro" id="IPR042214">
    <property type="entry name" value="TruD_catalytic"/>
</dbReference>
<dbReference type="GO" id="GO:0005829">
    <property type="term" value="C:cytosol"/>
    <property type="evidence" value="ECO:0007669"/>
    <property type="project" value="TreeGrafter"/>
</dbReference>
<evidence type="ECO:0000313" key="7">
    <source>
        <dbReference type="Proteomes" id="UP001156601"/>
    </source>
</evidence>
<gene>
    <name evidence="4 6" type="primary">truD</name>
    <name evidence="6" type="ORF">GCM10007852_34620</name>
</gene>
<dbReference type="PANTHER" id="PTHR47811:SF1">
    <property type="entry name" value="TRNA PSEUDOURIDINE SYNTHASE D"/>
    <property type="match status" value="1"/>
</dbReference>
<dbReference type="InterPro" id="IPR020119">
    <property type="entry name" value="PsdUridine_synth_TruD_CS"/>
</dbReference>
<evidence type="ECO:0000313" key="6">
    <source>
        <dbReference type="EMBL" id="GLR72554.1"/>
    </source>
</evidence>
<dbReference type="EMBL" id="BSOT01000011">
    <property type="protein sequence ID" value="GLR72554.1"/>
    <property type="molecule type" value="Genomic_DNA"/>
</dbReference>
<evidence type="ECO:0000259" key="5">
    <source>
        <dbReference type="PROSITE" id="PS50984"/>
    </source>
</evidence>
<dbReference type="Pfam" id="PF01142">
    <property type="entry name" value="TruD"/>
    <property type="match status" value="2"/>
</dbReference>
<comment type="similarity">
    <text evidence="1 4">Belongs to the pseudouridine synthase TruD family.</text>
</comment>
<dbReference type="PROSITE" id="PS50984">
    <property type="entry name" value="TRUD"/>
    <property type="match status" value="1"/>
</dbReference>
<protein>
    <recommendedName>
        <fullName evidence="4">tRNA pseudouridine synthase D</fullName>
        <ecNumber evidence="4">5.4.99.27</ecNumber>
    </recommendedName>
    <alternativeName>
        <fullName evidence="4">tRNA pseudouridine(13) synthase</fullName>
    </alternativeName>
    <alternativeName>
        <fullName evidence="4">tRNA pseudouridylate synthase D</fullName>
    </alternativeName>
    <alternativeName>
        <fullName evidence="4">tRNA-uridine isomerase D</fullName>
    </alternativeName>
</protein>
<dbReference type="InterPro" id="IPR043165">
    <property type="entry name" value="TruD_insert_sf"/>
</dbReference>
<organism evidence="6 7">
    <name type="scientific">Agaribacter marinus</name>
    <dbReference type="NCBI Taxonomy" id="1431249"/>
    <lineage>
        <taxon>Bacteria</taxon>
        <taxon>Pseudomonadati</taxon>
        <taxon>Pseudomonadota</taxon>
        <taxon>Gammaproteobacteria</taxon>
        <taxon>Alteromonadales</taxon>
        <taxon>Alteromonadaceae</taxon>
        <taxon>Agaribacter</taxon>
    </lineage>
</organism>
<dbReference type="NCBIfam" id="TIGR00094">
    <property type="entry name" value="tRNA_TruD_broad"/>
    <property type="match status" value="1"/>
</dbReference>
<feature type="active site" description="Nucleophile" evidence="4">
    <location>
        <position position="86"/>
    </location>
</feature>
<comment type="function">
    <text evidence="4">Responsible for synthesis of pseudouridine from uracil-13 in transfer RNAs.</text>
</comment>
<evidence type="ECO:0000256" key="4">
    <source>
        <dbReference type="HAMAP-Rule" id="MF_01082"/>
    </source>
</evidence>
<dbReference type="InterPro" id="IPR001656">
    <property type="entry name" value="PsdUridine_synth_TruD"/>
</dbReference>
<evidence type="ECO:0000256" key="1">
    <source>
        <dbReference type="ARBA" id="ARBA00007953"/>
    </source>
</evidence>
<dbReference type="PANTHER" id="PTHR47811">
    <property type="entry name" value="TRNA PSEUDOURIDINE SYNTHASE D"/>
    <property type="match status" value="1"/>
</dbReference>
<evidence type="ECO:0000256" key="3">
    <source>
        <dbReference type="ARBA" id="ARBA00023235"/>
    </source>
</evidence>
<dbReference type="RefSeq" id="WP_284218967.1">
    <property type="nucleotide sequence ID" value="NZ_BSOT01000011.1"/>
</dbReference>
<dbReference type="Gene3D" id="3.30.2340.10">
    <property type="entry name" value="TruD, insertion domain"/>
    <property type="match status" value="1"/>
</dbReference>
<dbReference type="HAMAP" id="MF_01082">
    <property type="entry name" value="TruD"/>
    <property type="match status" value="1"/>
</dbReference>
<dbReference type="GO" id="GO:0031119">
    <property type="term" value="P:tRNA pseudouridine synthesis"/>
    <property type="evidence" value="ECO:0007669"/>
    <property type="project" value="UniProtKB-UniRule"/>
</dbReference>
<dbReference type="Proteomes" id="UP001156601">
    <property type="component" value="Unassembled WGS sequence"/>
</dbReference>
<proteinExistence type="inferred from homology"/>
<reference evidence="6" key="1">
    <citation type="journal article" date="2014" name="Int. J. Syst. Evol. Microbiol.">
        <title>Complete genome sequence of Corynebacterium casei LMG S-19264T (=DSM 44701T), isolated from a smear-ripened cheese.</title>
        <authorList>
            <consortium name="US DOE Joint Genome Institute (JGI-PGF)"/>
            <person name="Walter F."/>
            <person name="Albersmeier A."/>
            <person name="Kalinowski J."/>
            <person name="Ruckert C."/>
        </authorList>
    </citation>
    <scope>NUCLEOTIDE SEQUENCE</scope>
    <source>
        <strain evidence="6">NBRC 110023</strain>
    </source>
</reference>
<dbReference type="GO" id="GO:0003723">
    <property type="term" value="F:RNA binding"/>
    <property type="evidence" value="ECO:0007669"/>
    <property type="project" value="InterPro"/>
</dbReference>
<comment type="catalytic activity">
    <reaction evidence="4">
        <text>uridine(13) in tRNA = pseudouridine(13) in tRNA</text>
        <dbReference type="Rhea" id="RHEA:42540"/>
        <dbReference type="Rhea" id="RHEA-COMP:10105"/>
        <dbReference type="Rhea" id="RHEA-COMP:10106"/>
        <dbReference type="ChEBI" id="CHEBI:65314"/>
        <dbReference type="ChEBI" id="CHEBI:65315"/>
        <dbReference type="EC" id="5.4.99.27"/>
    </reaction>
</comment>
<keyword evidence="2 4" id="KW-0819">tRNA processing</keyword>
<comment type="caution">
    <text evidence="6">The sequence shown here is derived from an EMBL/GenBank/DDBJ whole genome shotgun (WGS) entry which is preliminary data.</text>
</comment>
<dbReference type="PROSITE" id="PS01268">
    <property type="entry name" value="UPF0024"/>
    <property type="match status" value="1"/>
</dbReference>